<feature type="region of interest" description="Disordered" evidence="1">
    <location>
        <begin position="613"/>
        <end position="633"/>
    </location>
</feature>
<dbReference type="InterPro" id="IPR027417">
    <property type="entry name" value="P-loop_NTPase"/>
</dbReference>
<dbReference type="OrthoDB" id="276239at2759"/>
<dbReference type="HOGENOM" id="CLU_010316_1_0_1"/>
<dbReference type="Gene3D" id="3.40.50.300">
    <property type="entry name" value="P-loop containing nucleotide triphosphate hydrolases"/>
    <property type="match status" value="2"/>
</dbReference>
<dbReference type="VEuPathDB" id="FungiDB:PADG_11321"/>
<feature type="domain" description="tRNA ligase kinase" evidence="3">
    <location>
        <begin position="623"/>
        <end position="755"/>
    </location>
</feature>
<dbReference type="InterPro" id="IPR015966">
    <property type="entry name" value="tRNA_lig_kin_fungi"/>
</dbReference>
<dbReference type="Proteomes" id="UP000001628">
    <property type="component" value="Unassembled WGS sequence"/>
</dbReference>
<feature type="domain" description="tRNA ligase kinase" evidence="3">
    <location>
        <begin position="399"/>
        <end position="560"/>
    </location>
</feature>
<dbReference type="FunCoup" id="A0A0A0HTF2">
    <property type="interactions" value="83"/>
</dbReference>
<dbReference type="GO" id="GO:0005524">
    <property type="term" value="F:ATP binding"/>
    <property type="evidence" value="ECO:0007669"/>
    <property type="project" value="InterPro"/>
</dbReference>
<dbReference type="STRING" id="502780.A0A0A0HTF2"/>
<dbReference type="GO" id="GO:0006388">
    <property type="term" value="P:tRNA splicing, via endonucleolytic cleavage and ligation"/>
    <property type="evidence" value="ECO:0007669"/>
    <property type="project" value="InterPro"/>
</dbReference>
<evidence type="ECO:0000259" key="4">
    <source>
        <dbReference type="Pfam" id="PF09511"/>
    </source>
</evidence>
<keyword evidence="6" id="KW-1185">Reference proteome</keyword>
<evidence type="ECO:0000256" key="1">
    <source>
        <dbReference type="SAM" id="MobiDB-lite"/>
    </source>
</evidence>
<dbReference type="PANTHER" id="PTHR32004">
    <property type="entry name" value="TRNA LIGASE"/>
    <property type="match status" value="1"/>
</dbReference>
<dbReference type="Pfam" id="PF08303">
    <property type="entry name" value="tRNA_lig_kinase"/>
    <property type="match status" value="2"/>
</dbReference>
<dbReference type="eggNOG" id="ENOG502QQB9">
    <property type="taxonomic scope" value="Eukaryota"/>
</dbReference>
<evidence type="ECO:0000259" key="2">
    <source>
        <dbReference type="Pfam" id="PF08302"/>
    </source>
</evidence>
<evidence type="ECO:0000313" key="6">
    <source>
        <dbReference type="Proteomes" id="UP000001628"/>
    </source>
</evidence>
<gene>
    <name evidence="5" type="ORF">PADG_11321</name>
</gene>
<dbReference type="GO" id="GO:0003972">
    <property type="term" value="F:RNA ligase (ATP) activity"/>
    <property type="evidence" value="ECO:0007669"/>
    <property type="project" value="InterPro"/>
</dbReference>
<dbReference type="GeneID" id="22587218"/>
<dbReference type="InParanoid" id="A0A0A0HTF2"/>
<dbReference type="PANTHER" id="PTHR32004:SF1">
    <property type="entry name" value="TRNA LIGASE"/>
    <property type="match status" value="1"/>
</dbReference>
<dbReference type="InterPro" id="IPR019039">
    <property type="entry name" value="T4-Rnl1-like_N"/>
</dbReference>
<dbReference type="OMA" id="FQDWDYK"/>
<sequence>MVQQDIDEVAQLVHGLEAASGSSRRRGGGSGPGRRTFSCKKSTFLVQGSGNISVDSWRFQDWDYKRDDLPTYARGLFTTRNKNNNYEIAIRGYDKFFNVDEVDSTRWRNIETNTIGPYELSVKENGCIIFISGLEDGTLLVCSKHSTGARTDVTVSHAVAGENWVKHHVASVGKTVGDLAKALRSQNLTAVGELCDDRFEEHVLAYDEQAAGIYLHGLNYNVPQFATLPGPDVHKFADEWGFKKAQYLMKNSLSDVKTFVEKCAETGSWDGRDTEGFVIRCQISEGGAGPYRDWFFKYKFEEPYLMYRQWREATKAMIAGRRLKLKKHVAITEEYLHYAKKRLVENPQLAKLYNQNHGIIAMRDGFLKERGLKGSEIIAMESEQGAGAASLANVTQDVVLVPVASIGCGKTTLALALVKLFGWGHIQNDNIQGPKNRPKRFAQEVNNSLVTHRVVIADRNNHQKRERKQIMEDVQRAVPNAKFVALHYVHEPKEMLLGDIRQVTQARVLERGDNHQTIQANSKGRDSVIAIMEGFLNRFEAVNIESDPDYGFDEVIDLNVMASTRENLEKVISVLHSTFPKLMNGKLPTSSDLDDAIDEVMKNYIVETKHDLSFSNKKNSKPNDNIQGPKNRPKRFAQEVNNSLVTHRVVIADRNNHQKRERKQIMEDVQRAVPNAKFVALHYVHEPKEMLLGDIRQVTQARVLERGDNHQTIQANSKGRDSVIAIMEGFLNRFEAVNIESDPDYGFDEVIDLNVMASTRENLEKVISVLHSTFPKLMNGKLPTSSDLDDAIDEVMKNYIVETKHDLSFSNKKSSKRSQQKNSNQLAKRLELTRQTPRILQNIPKQNYITPPKLSRIQPSFHVTLIHRASQPTQPAIWTHYQDLYKAAIQKQLNQPNGDVVETPTLGTCRVRIERLVWDDRIMAFVVRICPQEGDLWPCANDIPHITVGTAAPNVKPKESNDLLKRWLEVGAGEETGIWEAEITSVTVLEGTVGEELRR</sequence>
<feature type="domain" description="tRNA ligase phosphodiesterase" evidence="2">
    <location>
        <begin position="758"/>
        <end position="995"/>
    </location>
</feature>
<dbReference type="AlphaFoldDB" id="A0A0A0HTF2"/>
<proteinExistence type="predicted"/>
<organism evidence="5 6">
    <name type="scientific">Paracoccidioides brasiliensis (strain Pb18)</name>
    <dbReference type="NCBI Taxonomy" id="502780"/>
    <lineage>
        <taxon>Eukaryota</taxon>
        <taxon>Fungi</taxon>
        <taxon>Dikarya</taxon>
        <taxon>Ascomycota</taxon>
        <taxon>Pezizomycotina</taxon>
        <taxon>Eurotiomycetes</taxon>
        <taxon>Eurotiomycetidae</taxon>
        <taxon>Onygenales</taxon>
        <taxon>Ajellomycetaceae</taxon>
        <taxon>Paracoccidioides</taxon>
    </lineage>
</organism>
<dbReference type="SUPFAM" id="SSF52540">
    <property type="entry name" value="P-loop containing nucleoside triphosphate hydrolases"/>
    <property type="match status" value="1"/>
</dbReference>
<dbReference type="GO" id="GO:0005634">
    <property type="term" value="C:nucleus"/>
    <property type="evidence" value="ECO:0007669"/>
    <property type="project" value="TreeGrafter"/>
</dbReference>
<feature type="compositionally biased region" description="Polar residues" evidence="1">
    <location>
        <begin position="613"/>
        <end position="628"/>
    </location>
</feature>
<reference evidence="5 6" key="1">
    <citation type="journal article" date="2011" name="PLoS Genet.">
        <title>Comparative genomic analysis of human fungal pathogens causing paracoccidioidomycosis.</title>
        <authorList>
            <person name="Desjardins C.A."/>
            <person name="Champion M.D."/>
            <person name="Holder J.W."/>
            <person name="Muszewska A."/>
            <person name="Goldberg J."/>
            <person name="Bailao A.M."/>
            <person name="Brigido M.M."/>
            <person name="Ferreira M.E."/>
            <person name="Garcia A.M."/>
            <person name="Grynberg M."/>
            <person name="Gujja S."/>
            <person name="Heiman D.I."/>
            <person name="Henn M.R."/>
            <person name="Kodira C.D."/>
            <person name="Leon-Narvaez H."/>
            <person name="Longo L.V."/>
            <person name="Ma L.J."/>
            <person name="Malavazi I."/>
            <person name="Matsuo A.L."/>
            <person name="Morais F.V."/>
            <person name="Pereira M."/>
            <person name="Rodriguez-Brito S."/>
            <person name="Sakthikumar S."/>
            <person name="Salem-Izacc S.M."/>
            <person name="Sykes S.M."/>
            <person name="Teixeira M.M."/>
            <person name="Vallejo M.C."/>
            <person name="Walter M.E."/>
            <person name="Yandava C."/>
            <person name="Young S."/>
            <person name="Zeng Q."/>
            <person name="Zucker J."/>
            <person name="Felipe M.S."/>
            <person name="Goldman G.H."/>
            <person name="Haas B.J."/>
            <person name="McEwen J.G."/>
            <person name="Nino-Vega G."/>
            <person name="Puccia R."/>
            <person name="San-Blas G."/>
            <person name="Soares C.M."/>
            <person name="Birren B.W."/>
            <person name="Cuomo C.A."/>
        </authorList>
    </citation>
    <scope>NUCLEOTIDE SEQUENCE [LARGE SCALE GENOMIC DNA]</scope>
    <source>
        <strain evidence="5 6">Pb18</strain>
    </source>
</reference>
<feature type="domain" description="T4 RNA ligase 1-like N-terminal" evidence="4">
    <location>
        <begin position="72"/>
        <end position="305"/>
    </location>
</feature>
<evidence type="ECO:0000259" key="3">
    <source>
        <dbReference type="Pfam" id="PF08303"/>
    </source>
</evidence>
<protein>
    <recommendedName>
        <fullName evidence="7">tRNA ligase</fullName>
    </recommendedName>
</protein>
<dbReference type="Pfam" id="PF08302">
    <property type="entry name" value="tRNA_lig_CPD"/>
    <property type="match status" value="1"/>
</dbReference>
<dbReference type="FunFam" id="3.40.50.300:FF:001690">
    <property type="entry name" value="tRNA ligase"/>
    <property type="match status" value="1"/>
</dbReference>
<dbReference type="KEGG" id="pbn:PADG_11321"/>
<dbReference type="Pfam" id="PF09511">
    <property type="entry name" value="RNA_lig_T4_1"/>
    <property type="match status" value="1"/>
</dbReference>
<name>A0A0A0HTF2_PARBD</name>
<accession>A0A0A0HTF2</accession>
<dbReference type="InterPro" id="IPR015965">
    <property type="entry name" value="tRNA_lig_PDEase"/>
</dbReference>
<evidence type="ECO:0008006" key="7">
    <source>
        <dbReference type="Google" id="ProtNLM"/>
    </source>
</evidence>
<evidence type="ECO:0000313" key="5">
    <source>
        <dbReference type="EMBL" id="KGM92499.1"/>
    </source>
</evidence>
<dbReference type="RefSeq" id="XP_010757879.1">
    <property type="nucleotide sequence ID" value="XM_010759577.1"/>
</dbReference>
<dbReference type="EMBL" id="KN275958">
    <property type="protein sequence ID" value="KGM92499.1"/>
    <property type="molecule type" value="Genomic_DNA"/>
</dbReference>